<name>A0A2N9F3S2_FAGSY</name>
<reference evidence="1" key="1">
    <citation type="submission" date="2018-02" db="EMBL/GenBank/DDBJ databases">
        <authorList>
            <person name="Cohen D.B."/>
            <person name="Kent A.D."/>
        </authorList>
    </citation>
    <scope>NUCLEOTIDE SEQUENCE</scope>
</reference>
<sequence length="175" mass="19277">MGFRDLQLFNDALLARQEASVPNDASFIQRSIYGSKDVLKRRGGDLIYSFESSSTAGLTDMVWYEEWCFVGQECLSVVAVTVVSDFSSLAVEIFFTTTWAIWNARNASLWEEKIPCAETNRLKWLPPASYCFKLNMACQCVLGSDLVGVGILICDSMGLVAAVLETKIGGCGDMI</sequence>
<accession>A0A2N9F3S2</accession>
<protein>
    <recommendedName>
        <fullName evidence="2">RNase H type-1 domain-containing protein</fullName>
    </recommendedName>
</protein>
<dbReference type="AlphaFoldDB" id="A0A2N9F3S2"/>
<dbReference type="EMBL" id="OIVN01000791">
    <property type="protein sequence ID" value="SPC85617.1"/>
    <property type="molecule type" value="Genomic_DNA"/>
</dbReference>
<evidence type="ECO:0008006" key="2">
    <source>
        <dbReference type="Google" id="ProtNLM"/>
    </source>
</evidence>
<evidence type="ECO:0000313" key="1">
    <source>
        <dbReference type="EMBL" id="SPC85617.1"/>
    </source>
</evidence>
<organism evidence="1">
    <name type="scientific">Fagus sylvatica</name>
    <name type="common">Beechnut</name>
    <dbReference type="NCBI Taxonomy" id="28930"/>
    <lineage>
        <taxon>Eukaryota</taxon>
        <taxon>Viridiplantae</taxon>
        <taxon>Streptophyta</taxon>
        <taxon>Embryophyta</taxon>
        <taxon>Tracheophyta</taxon>
        <taxon>Spermatophyta</taxon>
        <taxon>Magnoliopsida</taxon>
        <taxon>eudicotyledons</taxon>
        <taxon>Gunneridae</taxon>
        <taxon>Pentapetalae</taxon>
        <taxon>rosids</taxon>
        <taxon>fabids</taxon>
        <taxon>Fagales</taxon>
        <taxon>Fagaceae</taxon>
        <taxon>Fagus</taxon>
    </lineage>
</organism>
<gene>
    <name evidence="1" type="ORF">FSB_LOCUS13499</name>
</gene>
<proteinExistence type="predicted"/>